<name>A0A8J6CZG6_9ROSI</name>
<evidence type="ECO:0000313" key="1">
    <source>
        <dbReference type="EMBL" id="KAG8489276.1"/>
    </source>
</evidence>
<accession>A0A8J6CZG6</accession>
<organism evidence="1 2">
    <name type="scientific">Gossypium anomalum</name>
    <dbReference type="NCBI Taxonomy" id="47600"/>
    <lineage>
        <taxon>Eukaryota</taxon>
        <taxon>Viridiplantae</taxon>
        <taxon>Streptophyta</taxon>
        <taxon>Embryophyta</taxon>
        <taxon>Tracheophyta</taxon>
        <taxon>Spermatophyta</taxon>
        <taxon>Magnoliopsida</taxon>
        <taxon>eudicotyledons</taxon>
        <taxon>Gunneridae</taxon>
        <taxon>Pentapetalae</taxon>
        <taxon>rosids</taxon>
        <taxon>malvids</taxon>
        <taxon>Malvales</taxon>
        <taxon>Malvaceae</taxon>
        <taxon>Malvoideae</taxon>
        <taxon>Gossypium</taxon>
    </lineage>
</organism>
<dbReference type="EMBL" id="JAHUZN010000007">
    <property type="protein sequence ID" value="KAG8489276.1"/>
    <property type="molecule type" value="Genomic_DNA"/>
</dbReference>
<dbReference type="Proteomes" id="UP000701853">
    <property type="component" value="Chromosome 7"/>
</dbReference>
<comment type="caution">
    <text evidence="1">The sequence shown here is derived from an EMBL/GenBank/DDBJ whole genome shotgun (WGS) entry which is preliminary data.</text>
</comment>
<reference evidence="1 2" key="1">
    <citation type="journal article" date="2021" name="bioRxiv">
        <title>The Gossypium anomalum genome as a resource for cotton improvement and evolutionary analysis of hybrid incompatibility.</title>
        <authorList>
            <person name="Grover C.E."/>
            <person name="Yuan D."/>
            <person name="Arick M.A."/>
            <person name="Miller E.R."/>
            <person name="Hu G."/>
            <person name="Peterson D.G."/>
            <person name="Wendel J.F."/>
            <person name="Udall J.A."/>
        </authorList>
    </citation>
    <scope>NUCLEOTIDE SEQUENCE [LARGE SCALE GENOMIC DNA]</scope>
    <source>
        <strain evidence="1">JFW-Udall</strain>
        <tissue evidence="1">Leaf</tissue>
    </source>
</reference>
<evidence type="ECO:0000313" key="2">
    <source>
        <dbReference type="Proteomes" id="UP000701853"/>
    </source>
</evidence>
<gene>
    <name evidence="1" type="ORF">CXB51_017324</name>
</gene>
<keyword evidence="2" id="KW-1185">Reference proteome</keyword>
<sequence>MMMEQAEDRILETYINNLSEGASEVIHGHLRDLGFLYAAHMPKRTKLDPPLISVLVRDGDRRRTRSISPATSVQLHSKMLIYKLVYWLMGMSLRGQLLVSIGVQHASNYWGRCQTGLRCILPQPQELNDLNMIDMRGRLDEDWATFRKKYIEIWQHMYNYLPTRKPFLTPELATTLDYMD</sequence>
<dbReference type="OrthoDB" id="10421547at2759"/>
<protein>
    <submittedName>
        <fullName evidence="1">Uncharacterized protein</fullName>
    </submittedName>
</protein>
<dbReference type="AlphaFoldDB" id="A0A8J6CZG6"/>
<proteinExistence type="predicted"/>